<feature type="domain" description="Mce/MlaD" evidence="2">
    <location>
        <begin position="43"/>
        <end position="116"/>
    </location>
</feature>
<dbReference type="GO" id="GO:0051701">
    <property type="term" value="P:biological process involved in interaction with host"/>
    <property type="evidence" value="ECO:0007669"/>
    <property type="project" value="TreeGrafter"/>
</dbReference>
<sequence length="392" mass="41399">MTTPGPRSPRLFGLLGVAVLGLTAYVVVGSYNQTFVPVVRAEVIADRAGLQLDRRADVTLYGVTVGDVRAVEAVDGRAVIRIAIDREYADAVPADVSARIIAPTVFGAKFVDLVPPAAPAADAIEDGAVIHARTVGTETNSVFDSVMALLTTVQPARLEATLGAVAAALRGHGSRLGEFLSDLNTYLTRFTPTLPAVAQDLRTLPEVAGTYADVVPDVLRIADDTTALSQTVQDEEAGLHALLLSLVRVSDDGRALLADQGRRLVDLLDTMRPTTQLLAYYAPSFPCMFATVNTLRVASTEAVGGQYNGIHGVVTFLPGQQGYQKGLDDPVVGADGPPRCYPALVAYGPHYTFDDGTTTPDFNRTTTEVVSPLELARMLLGPAVVPYVGGGR</sequence>
<dbReference type="Pfam" id="PF11887">
    <property type="entry name" value="Mce4_CUP1"/>
    <property type="match status" value="1"/>
</dbReference>
<gene>
    <name evidence="4" type="ORF">CLV71_103600</name>
</gene>
<feature type="transmembrane region" description="Helical" evidence="1">
    <location>
        <begin position="12"/>
        <end position="31"/>
    </location>
</feature>
<dbReference type="AlphaFoldDB" id="A0A4R7W0K3"/>
<dbReference type="RefSeq" id="WP_133902432.1">
    <property type="nucleotide sequence ID" value="NZ_SOCP01000003.1"/>
</dbReference>
<keyword evidence="1" id="KW-0812">Transmembrane</keyword>
<dbReference type="GO" id="GO:0005576">
    <property type="term" value="C:extracellular region"/>
    <property type="evidence" value="ECO:0007669"/>
    <property type="project" value="TreeGrafter"/>
</dbReference>
<dbReference type="InterPro" id="IPR052336">
    <property type="entry name" value="MlaD_Phospholipid_Transporter"/>
</dbReference>
<proteinExistence type="predicted"/>
<comment type="caution">
    <text evidence="4">The sequence shown here is derived from an EMBL/GenBank/DDBJ whole genome shotgun (WGS) entry which is preliminary data.</text>
</comment>
<reference evidence="4 5" key="1">
    <citation type="submission" date="2019-03" db="EMBL/GenBank/DDBJ databases">
        <title>Genomic Encyclopedia of Archaeal and Bacterial Type Strains, Phase II (KMG-II): from individual species to whole genera.</title>
        <authorList>
            <person name="Goeker M."/>
        </authorList>
    </citation>
    <scope>NUCLEOTIDE SEQUENCE [LARGE SCALE GENOMIC DNA]</scope>
    <source>
        <strain evidence="4 5">DSM 45499</strain>
    </source>
</reference>
<dbReference type="InterPro" id="IPR005693">
    <property type="entry name" value="Mce"/>
</dbReference>
<evidence type="ECO:0000256" key="1">
    <source>
        <dbReference type="SAM" id="Phobius"/>
    </source>
</evidence>
<evidence type="ECO:0000259" key="3">
    <source>
        <dbReference type="Pfam" id="PF11887"/>
    </source>
</evidence>
<accession>A0A4R7W0K3</accession>
<dbReference type="EMBL" id="SOCP01000003">
    <property type="protein sequence ID" value="TDV55359.1"/>
    <property type="molecule type" value="Genomic_DNA"/>
</dbReference>
<keyword evidence="1" id="KW-0472">Membrane</keyword>
<protein>
    <submittedName>
        <fullName evidence="4">Phospholipid/cholesterol/gamma-HCH transport system substrate-binding protein</fullName>
    </submittedName>
</protein>
<evidence type="ECO:0000313" key="5">
    <source>
        <dbReference type="Proteomes" id="UP000294927"/>
    </source>
</evidence>
<dbReference type="Proteomes" id="UP000294927">
    <property type="component" value="Unassembled WGS sequence"/>
</dbReference>
<dbReference type="NCBIfam" id="TIGR00996">
    <property type="entry name" value="Mtu_fam_mce"/>
    <property type="match status" value="1"/>
</dbReference>
<feature type="domain" description="Mammalian cell entry C-terminal" evidence="3">
    <location>
        <begin position="122"/>
        <end position="338"/>
    </location>
</feature>
<name>A0A4R7W0K3_9PSEU</name>
<dbReference type="InterPro" id="IPR024516">
    <property type="entry name" value="Mce_C"/>
</dbReference>
<evidence type="ECO:0000313" key="4">
    <source>
        <dbReference type="EMBL" id="TDV55359.1"/>
    </source>
</evidence>
<keyword evidence="5" id="KW-1185">Reference proteome</keyword>
<dbReference type="PANTHER" id="PTHR33371:SF19">
    <property type="entry name" value="MCE-FAMILY PROTEIN MCE4A"/>
    <property type="match status" value="1"/>
</dbReference>
<dbReference type="InterPro" id="IPR003399">
    <property type="entry name" value="Mce/MlaD"/>
</dbReference>
<evidence type="ECO:0000259" key="2">
    <source>
        <dbReference type="Pfam" id="PF02470"/>
    </source>
</evidence>
<dbReference type="Pfam" id="PF02470">
    <property type="entry name" value="MlaD"/>
    <property type="match status" value="1"/>
</dbReference>
<keyword evidence="1" id="KW-1133">Transmembrane helix</keyword>
<organism evidence="4 5">
    <name type="scientific">Actinophytocola oryzae</name>
    <dbReference type="NCBI Taxonomy" id="502181"/>
    <lineage>
        <taxon>Bacteria</taxon>
        <taxon>Bacillati</taxon>
        <taxon>Actinomycetota</taxon>
        <taxon>Actinomycetes</taxon>
        <taxon>Pseudonocardiales</taxon>
        <taxon>Pseudonocardiaceae</taxon>
    </lineage>
</organism>
<dbReference type="PANTHER" id="PTHR33371">
    <property type="entry name" value="INTERMEMBRANE PHOSPHOLIPID TRANSPORT SYSTEM BINDING PROTEIN MLAD-RELATED"/>
    <property type="match status" value="1"/>
</dbReference>
<dbReference type="OrthoDB" id="3460188at2"/>